<evidence type="ECO:0000256" key="2">
    <source>
        <dbReference type="ARBA" id="ARBA00022475"/>
    </source>
</evidence>
<dbReference type="PANTHER" id="PTHR30606:SF10">
    <property type="entry name" value="PHOSPHATIDYLINOSITOL MANNOSIDE ACYLTRANSFERASE"/>
    <property type="match status" value="1"/>
</dbReference>
<keyword evidence="4" id="KW-0808">Transferase</keyword>
<dbReference type="OrthoDB" id="8803909at2"/>
<keyword evidence="5" id="KW-0472">Membrane</keyword>
<dbReference type="EMBL" id="CP027669">
    <property type="protein sequence ID" value="AVO40721.1"/>
    <property type="molecule type" value="Genomic_DNA"/>
</dbReference>
<proteinExistence type="predicted"/>
<dbReference type="GO" id="GO:0009247">
    <property type="term" value="P:glycolipid biosynthetic process"/>
    <property type="evidence" value="ECO:0007669"/>
    <property type="project" value="UniProtKB-ARBA"/>
</dbReference>
<organism evidence="7 8">
    <name type="scientific">Simplicispira suum</name>
    <dbReference type="NCBI Taxonomy" id="2109915"/>
    <lineage>
        <taxon>Bacteria</taxon>
        <taxon>Pseudomonadati</taxon>
        <taxon>Pseudomonadota</taxon>
        <taxon>Betaproteobacteria</taxon>
        <taxon>Burkholderiales</taxon>
        <taxon>Comamonadaceae</taxon>
        <taxon>Simplicispira</taxon>
    </lineage>
</organism>
<evidence type="ECO:0000313" key="7">
    <source>
        <dbReference type="EMBL" id="AVO40721.1"/>
    </source>
</evidence>
<accession>A0A2S0MYC9</accession>
<evidence type="ECO:0000256" key="4">
    <source>
        <dbReference type="ARBA" id="ARBA00022679"/>
    </source>
</evidence>
<evidence type="ECO:0000256" key="1">
    <source>
        <dbReference type="ARBA" id="ARBA00004533"/>
    </source>
</evidence>
<evidence type="ECO:0008006" key="9">
    <source>
        <dbReference type="Google" id="ProtNLM"/>
    </source>
</evidence>
<keyword evidence="2" id="KW-1003">Cell membrane</keyword>
<keyword evidence="6" id="KW-0012">Acyltransferase</keyword>
<dbReference type="GO" id="GO:0016746">
    <property type="term" value="F:acyltransferase activity"/>
    <property type="evidence" value="ECO:0007669"/>
    <property type="project" value="UniProtKB-KW"/>
</dbReference>
<dbReference type="GO" id="GO:0005886">
    <property type="term" value="C:plasma membrane"/>
    <property type="evidence" value="ECO:0007669"/>
    <property type="project" value="UniProtKB-SubCell"/>
</dbReference>
<comment type="subcellular location">
    <subcellularLocation>
        <location evidence="1">Cell inner membrane</location>
    </subcellularLocation>
</comment>
<dbReference type="Pfam" id="PF03279">
    <property type="entry name" value="Lip_A_acyltrans"/>
    <property type="match status" value="1"/>
</dbReference>
<dbReference type="Proteomes" id="UP000239326">
    <property type="component" value="Chromosome"/>
</dbReference>
<dbReference type="AlphaFoldDB" id="A0A2S0MYC9"/>
<gene>
    <name evidence="7" type="ORF">C6571_04955</name>
</gene>
<dbReference type="RefSeq" id="WP_106445712.1">
    <property type="nucleotide sequence ID" value="NZ_CP027669.1"/>
</dbReference>
<reference evidence="7 8" key="1">
    <citation type="submission" date="2018-03" db="EMBL/GenBank/DDBJ databases">
        <title>Genome sequencing of Simplicispira sp.</title>
        <authorList>
            <person name="Kim S.-J."/>
            <person name="Heo J."/>
            <person name="Kwon S.-W."/>
        </authorList>
    </citation>
    <scope>NUCLEOTIDE SEQUENCE [LARGE SCALE GENOMIC DNA]</scope>
    <source>
        <strain evidence="7 8">SC1-8</strain>
    </source>
</reference>
<keyword evidence="8" id="KW-1185">Reference proteome</keyword>
<evidence type="ECO:0000256" key="3">
    <source>
        <dbReference type="ARBA" id="ARBA00022519"/>
    </source>
</evidence>
<dbReference type="PANTHER" id="PTHR30606">
    <property type="entry name" value="LIPID A BIOSYNTHESIS LAUROYL ACYLTRANSFERASE"/>
    <property type="match status" value="1"/>
</dbReference>
<sequence length="295" mass="33645">MSIDYSLDLAIPCMARLPTALPWRLAGRAQGRDKALLIWLQNRFTDIFPQSTPAEKTRWAQQHVRMLALERVDAMAFHRLGRSGGPAIAIRGAEHARSLAQAGQGFILVLNHFDRLLTAPIALAQQGICSNVLTMPVLTNPELDTAHRRFLLRKIRNYTEITGGRWHTTGDGMRTVHESLRAGQVWVILADAWHSEFARLRKHRFLGGYLQLPTGIERLARSTGVPLLHAATYTHRPDQLEVVIETLPVDPEQAIDQVIQKLHRDVQARPWAWWHWGLWDQMWHPAPEEVNRDAH</sequence>
<evidence type="ECO:0000256" key="5">
    <source>
        <dbReference type="ARBA" id="ARBA00023136"/>
    </source>
</evidence>
<dbReference type="KEGG" id="simp:C6571_04955"/>
<keyword evidence="3" id="KW-0997">Cell inner membrane</keyword>
<evidence type="ECO:0000313" key="8">
    <source>
        <dbReference type="Proteomes" id="UP000239326"/>
    </source>
</evidence>
<evidence type="ECO:0000256" key="6">
    <source>
        <dbReference type="ARBA" id="ARBA00023315"/>
    </source>
</evidence>
<name>A0A2S0MYC9_9BURK</name>
<dbReference type="InterPro" id="IPR004960">
    <property type="entry name" value="LipA_acyltrans"/>
</dbReference>
<protein>
    <recommendedName>
        <fullName evidence="9">Lipid A biosynthesis acyltransferase</fullName>
    </recommendedName>
</protein>